<dbReference type="PROSITE" id="PS51737">
    <property type="entry name" value="RECOMBINASE_DNA_BIND"/>
    <property type="match status" value="1"/>
</dbReference>
<dbReference type="Pfam" id="PF07508">
    <property type="entry name" value="Recombinase"/>
    <property type="match status" value="1"/>
</dbReference>
<dbReference type="SUPFAM" id="SSF53041">
    <property type="entry name" value="Resolvase-like"/>
    <property type="match status" value="1"/>
</dbReference>
<name>A0A1F5ZKQ8_9BACT</name>
<dbReference type="SMART" id="SM00857">
    <property type="entry name" value="Resolvase"/>
    <property type="match status" value="1"/>
</dbReference>
<sequence length="480" mass="55428">MPIKYFIYCRKSTDEEGKQVRSIEDQLTELNDFAAKESLAVVDTFIEKQSAKTPGRPVFNQMLARMEKEKTTGILSWHPDRLARNSVDGGQIIYLLDTGIIDSLKFPTFWFENSSQGKFILNLSFGQAKYYVDNLAQNIKRGMVNKARRGEFPVEAPVGYLNNRLTRKIDVDPKVGRFIKKAFQLYATGKYSYQQLADWLFKKGVVAKNRKAVKPHPLVSHGIQHLLTNRFYYGEFYYAGEIYQGIHRPLIGKDLFDRVQGIMLTRTKNKKYKHGFAFTNLIKCDGCGYMITAEEHRKYYRETNRIANYTYYRCTKKGKSGCQEPFIKQPELVGQVDKIIKQAAIPEAWEQPLFEQIAKDEKAAVGKIEQFSRQLKTALFNVDIKLEKLLNGFLEGLINKAEYLTAKEKITTDKQQILEKIAGLKRKELYWLEPLKNHLRLVLSGEKTVAGTDMVKKRQFLETVGSNFTLKDKNPGFIWQ</sequence>
<evidence type="ECO:0000259" key="1">
    <source>
        <dbReference type="PROSITE" id="PS51736"/>
    </source>
</evidence>
<dbReference type="Pfam" id="PF13408">
    <property type="entry name" value="Zn_ribbon_recom"/>
    <property type="match status" value="1"/>
</dbReference>
<dbReference type="InterPro" id="IPR025827">
    <property type="entry name" value="Zn_ribbon_recom_dom"/>
</dbReference>
<dbReference type="Proteomes" id="UP000177383">
    <property type="component" value="Unassembled WGS sequence"/>
</dbReference>
<dbReference type="InterPro" id="IPR006119">
    <property type="entry name" value="Resolv_N"/>
</dbReference>
<dbReference type="AlphaFoldDB" id="A0A1F5ZKQ8"/>
<dbReference type="Pfam" id="PF00239">
    <property type="entry name" value="Resolvase"/>
    <property type="match status" value="1"/>
</dbReference>
<dbReference type="PANTHER" id="PTHR30461:SF23">
    <property type="entry name" value="DNA RECOMBINASE-RELATED"/>
    <property type="match status" value="1"/>
</dbReference>
<feature type="domain" description="Recombinase" evidence="2">
    <location>
        <begin position="157"/>
        <end position="269"/>
    </location>
</feature>
<gene>
    <name evidence="3" type="ORF">A2773_01500</name>
</gene>
<dbReference type="InterPro" id="IPR050639">
    <property type="entry name" value="SSR_resolvase"/>
</dbReference>
<organism evidence="3 4">
    <name type="scientific">Candidatus Gottesmanbacteria bacterium RIFCSPHIGHO2_01_FULL_39_10</name>
    <dbReference type="NCBI Taxonomy" id="1798375"/>
    <lineage>
        <taxon>Bacteria</taxon>
        <taxon>Candidatus Gottesmaniibacteriota</taxon>
    </lineage>
</organism>
<dbReference type="EMBL" id="MFJE01000064">
    <property type="protein sequence ID" value="OGG12991.1"/>
    <property type="molecule type" value="Genomic_DNA"/>
</dbReference>
<evidence type="ECO:0008006" key="5">
    <source>
        <dbReference type="Google" id="ProtNLM"/>
    </source>
</evidence>
<dbReference type="Gene3D" id="3.90.1750.20">
    <property type="entry name" value="Putative Large Serine Recombinase, Chain B, Domain 2"/>
    <property type="match status" value="1"/>
</dbReference>
<dbReference type="InterPro" id="IPR036162">
    <property type="entry name" value="Resolvase-like_N_sf"/>
</dbReference>
<dbReference type="PROSITE" id="PS51736">
    <property type="entry name" value="RECOMBINASES_3"/>
    <property type="match status" value="1"/>
</dbReference>
<feature type="domain" description="Resolvase/invertase-type recombinase catalytic" evidence="1">
    <location>
        <begin position="4"/>
        <end position="150"/>
    </location>
</feature>
<reference evidence="3 4" key="1">
    <citation type="journal article" date="2016" name="Nat. Commun.">
        <title>Thousands of microbial genomes shed light on interconnected biogeochemical processes in an aquifer system.</title>
        <authorList>
            <person name="Anantharaman K."/>
            <person name="Brown C.T."/>
            <person name="Hug L.A."/>
            <person name="Sharon I."/>
            <person name="Castelle C.J."/>
            <person name="Probst A.J."/>
            <person name="Thomas B.C."/>
            <person name="Singh A."/>
            <person name="Wilkins M.J."/>
            <person name="Karaoz U."/>
            <person name="Brodie E.L."/>
            <person name="Williams K.H."/>
            <person name="Hubbard S.S."/>
            <person name="Banfield J.F."/>
        </authorList>
    </citation>
    <scope>NUCLEOTIDE SEQUENCE [LARGE SCALE GENOMIC DNA]</scope>
</reference>
<dbReference type="GO" id="GO:0003677">
    <property type="term" value="F:DNA binding"/>
    <property type="evidence" value="ECO:0007669"/>
    <property type="project" value="InterPro"/>
</dbReference>
<dbReference type="CDD" id="cd00338">
    <property type="entry name" value="Ser_Recombinase"/>
    <property type="match status" value="1"/>
</dbReference>
<dbReference type="Gene3D" id="3.40.50.1390">
    <property type="entry name" value="Resolvase, N-terminal catalytic domain"/>
    <property type="match status" value="1"/>
</dbReference>
<dbReference type="InterPro" id="IPR038109">
    <property type="entry name" value="DNA_bind_recomb_sf"/>
</dbReference>
<proteinExistence type="predicted"/>
<dbReference type="PANTHER" id="PTHR30461">
    <property type="entry name" value="DNA-INVERTASE FROM LAMBDOID PROPHAGE"/>
    <property type="match status" value="1"/>
</dbReference>
<accession>A0A1F5ZKQ8</accession>
<evidence type="ECO:0000259" key="2">
    <source>
        <dbReference type="PROSITE" id="PS51737"/>
    </source>
</evidence>
<dbReference type="InterPro" id="IPR011109">
    <property type="entry name" value="DNA_bind_recombinase_dom"/>
</dbReference>
<feature type="non-terminal residue" evidence="3">
    <location>
        <position position="480"/>
    </location>
</feature>
<comment type="caution">
    <text evidence="3">The sequence shown here is derived from an EMBL/GenBank/DDBJ whole genome shotgun (WGS) entry which is preliminary data.</text>
</comment>
<evidence type="ECO:0000313" key="4">
    <source>
        <dbReference type="Proteomes" id="UP000177383"/>
    </source>
</evidence>
<dbReference type="GO" id="GO:0000150">
    <property type="term" value="F:DNA strand exchange activity"/>
    <property type="evidence" value="ECO:0007669"/>
    <property type="project" value="InterPro"/>
</dbReference>
<evidence type="ECO:0000313" key="3">
    <source>
        <dbReference type="EMBL" id="OGG12991.1"/>
    </source>
</evidence>
<protein>
    <recommendedName>
        <fullName evidence="5">Recombinase domain-containing protein</fullName>
    </recommendedName>
</protein>